<evidence type="ECO:0000313" key="2">
    <source>
        <dbReference type="Proteomes" id="UP000738126"/>
    </source>
</evidence>
<comment type="caution">
    <text evidence="1">The sequence shown here is derived from an EMBL/GenBank/DDBJ whole genome shotgun (WGS) entry which is preliminary data.</text>
</comment>
<organism evidence="1 2">
    <name type="scientific">Halorhodospira neutriphila</name>
    <dbReference type="NCBI Taxonomy" id="168379"/>
    <lineage>
        <taxon>Bacteria</taxon>
        <taxon>Pseudomonadati</taxon>
        <taxon>Pseudomonadota</taxon>
        <taxon>Gammaproteobacteria</taxon>
        <taxon>Chromatiales</taxon>
        <taxon>Ectothiorhodospiraceae</taxon>
        <taxon>Halorhodospira</taxon>
    </lineage>
</organism>
<sequence>MPRTVNAAFSDFLKNNVNLDANVSASARSSRDWLWSQLHAFPNKHESFPLSYSEKDIQFGSFARKTKIRELDDIDILYCMKSQDAKYYDYSNDHVKIEVARNSRFWPMRFDGSSLLNSRLVVNCIVKHLRDIPQYAKSDISRNNAAAVLDLTSYAWSFDIVPGFFTAPESDGRNYYIIPNGKGHWQKTDPRMDRDRVKRLNRAHNGNLLNVIRLVKYWNRRQTMPTASSYLLETLVLDYYDVAPKIASQWPDLEFREVLSHIPTMIRKPIWDSKKIEGDINTLDVNERDRVASRAEADLSTASEAWYAEKQGNHAKAISKWQRVFGPAFPGYG</sequence>
<reference evidence="1 2" key="1">
    <citation type="journal article" date="2020" name="Microorganisms">
        <title>Osmotic Adaptation and Compatible Solute Biosynthesis of Phototrophic Bacteria as Revealed from Genome Analyses.</title>
        <authorList>
            <person name="Imhoff J.F."/>
            <person name="Rahn T."/>
            <person name="Kunzel S."/>
            <person name="Keller A."/>
            <person name="Neulinger S.C."/>
        </authorList>
    </citation>
    <scope>NUCLEOTIDE SEQUENCE [LARGE SCALE GENOMIC DNA]</scope>
    <source>
        <strain evidence="1 2">DSM 15116</strain>
    </source>
</reference>
<protein>
    <recommendedName>
        <fullName evidence="3">Nucleotidyltransferase</fullName>
    </recommendedName>
</protein>
<dbReference type="EMBL" id="NRSH01000062">
    <property type="protein sequence ID" value="MBK1726723.1"/>
    <property type="molecule type" value="Genomic_DNA"/>
</dbReference>
<accession>A0ABS1E4Q0</accession>
<gene>
    <name evidence="1" type="ORF">CKO13_06740</name>
</gene>
<keyword evidence="2" id="KW-1185">Reference proteome</keyword>
<proteinExistence type="predicted"/>
<evidence type="ECO:0008006" key="3">
    <source>
        <dbReference type="Google" id="ProtNLM"/>
    </source>
</evidence>
<evidence type="ECO:0000313" key="1">
    <source>
        <dbReference type="EMBL" id="MBK1726723.1"/>
    </source>
</evidence>
<name>A0ABS1E4Q0_9GAMM</name>
<dbReference type="Proteomes" id="UP000738126">
    <property type="component" value="Unassembled WGS sequence"/>
</dbReference>
<dbReference type="RefSeq" id="WP_200258348.1">
    <property type="nucleotide sequence ID" value="NZ_NRSH01000062.1"/>
</dbReference>